<evidence type="ECO:0000256" key="1">
    <source>
        <dbReference type="ARBA" id="ARBA00004496"/>
    </source>
</evidence>
<evidence type="ECO:0000256" key="2">
    <source>
        <dbReference type="ARBA" id="ARBA00022490"/>
    </source>
</evidence>
<protein>
    <submittedName>
        <fullName evidence="6">Uncharacterized protein</fullName>
    </submittedName>
</protein>
<reference evidence="6" key="3">
    <citation type="submission" date="2025-08" db="UniProtKB">
        <authorList>
            <consortium name="Ensembl"/>
        </authorList>
    </citation>
    <scope>IDENTIFICATION</scope>
</reference>
<reference evidence="6" key="4">
    <citation type="submission" date="2025-09" db="UniProtKB">
        <authorList>
            <consortium name="Ensembl"/>
        </authorList>
    </citation>
    <scope>IDENTIFICATION</scope>
</reference>
<accession>F7A7B2</accession>
<organism evidence="6 7">
    <name type="scientific">Ciona intestinalis</name>
    <name type="common">Transparent sea squirt</name>
    <name type="synonym">Ascidia intestinalis</name>
    <dbReference type="NCBI Taxonomy" id="7719"/>
    <lineage>
        <taxon>Eukaryota</taxon>
        <taxon>Metazoa</taxon>
        <taxon>Chordata</taxon>
        <taxon>Tunicata</taxon>
        <taxon>Ascidiacea</taxon>
        <taxon>Phlebobranchia</taxon>
        <taxon>Cionidae</taxon>
        <taxon>Ciona</taxon>
    </lineage>
</organism>
<evidence type="ECO:0000256" key="3">
    <source>
        <dbReference type="ARBA" id="ARBA00022574"/>
    </source>
</evidence>
<dbReference type="Proteomes" id="UP000008144">
    <property type="component" value="Chromosome 9"/>
</dbReference>
<evidence type="ECO:0000313" key="6">
    <source>
        <dbReference type="Ensembl" id="ENSCINP00000025770.2"/>
    </source>
</evidence>
<dbReference type="GO" id="GO:0005737">
    <property type="term" value="C:cytoplasm"/>
    <property type="evidence" value="ECO:0007669"/>
    <property type="project" value="UniProtKB-SubCell"/>
</dbReference>
<keyword evidence="3" id="KW-0853">WD repeat</keyword>
<dbReference type="InterPro" id="IPR015943">
    <property type="entry name" value="WD40/YVTN_repeat-like_dom_sf"/>
</dbReference>
<evidence type="ECO:0000256" key="4">
    <source>
        <dbReference type="ARBA" id="ARBA00022694"/>
    </source>
</evidence>
<dbReference type="GeneTree" id="ENSGT00420000029923"/>
<dbReference type="GO" id="GO:0008033">
    <property type="term" value="P:tRNA processing"/>
    <property type="evidence" value="ECO:0007669"/>
    <property type="project" value="UniProtKB-KW"/>
</dbReference>
<dbReference type="InterPro" id="IPR036322">
    <property type="entry name" value="WD40_repeat_dom_sf"/>
</dbReference>
<dbReference type="PANTHER" id="PTHR14344">
    <property type="entry name" value="WD REPEAT PROTEIN"/>
    <property type="match status" value="1"/>
</dbReference>
<dbReference type="SUPFAM" id="SSF50978">
    <property type="entry name" value="WD40 repeat-like"/>
    <property type="match status" value="1"/>
</dbReference>
<dbReference type="Gene3D" id="2.130.10.10">
    <property type="entry name" value="YVTN repeat-like/Quinoprotein amine dehydrogenase"/>
    <property type="match status" value="1"/>
</dbReference>
<evidence type="ECO:0000313" key="7">
    <source>
        <dbReference type="Proteomes" id="UP000008144"/>
    </source>
</evidence>
<dbReference type="Ensembl" id="ENSCINT00000026016.2">
    <property type="protein sequence ID" value="ENSCINP00000025770.2"/>
    <property type="gene ID" value="ENSCING00000014189.2"/>
</dbReference>
<reference evidence="7" key="1">
    <citation type="journal article" date="2002" name="Science">
        <title>The draft genome of Ciona intestinalis: insights into chordate and vertebrate origins.</title>
        <authorList>
            <person name="Dehal P."/>
            <person name="Satou Y."/>
            <person name="Campbell R.K."/>
            <person name="Chapman J."/>
            <person name="Degnan B."/>
            <person name="De Tomaso A."/>
            <person name="Davidson B."/>
            <person name="Di Gregorio A."/>
            <person name="Gelpke M."/>
            <person name="Goodstein D.M."/>
            <person name="Harafuji N."/>
            <person name="Hastings K.E."/>
            <person name="Ho I."/>
            <person name="Hotta K."/>
            <person name="Huang W."/>
            <person name="Kawashima T."/>
            <person name="Lemaire P."/>
            <person name="Martinez D."/>
            <person name="Meinertzhagen I.A."/>
            <person name="Necula S."/>
            <person name="Nonaka M."/>
            <person name="Putnam N."/>
            <person name="Rash S."/>
            <person name="Saiga H."/>
            <person name="Satake M."/>
            <person name="Terry A."/>
            <person name="Yamada L."/>
            <person name="Wang H.G."/>
            <person name="Awazu S."/>
            <person name="Azumi K."/>
            <person name="Boore J."/>
            <person name="Branno M."/>
            <person name="Chin-Bow S."/>
            <person name="DeSantis R."/>
            <person name="Doyle S."/>
            <person name="Francino P."/>
            <person name="Keys D.N."/>
            <person name="Haga S."/>
            <person name="Hayashi H."/>
            <person name="Hino K."/>
            <person name="Imai K.S."/>
            <person name="Inaba K."/>
            <person name="Kano S."/>
            <person name="Kobayashi K."/>
            <person name="Kobayashi M."/>
            <person name="Lee B.I."/>
            <person name="Makabe K.W."/>
            <person name="Manohar C."/>
            <person name="Matassi G."/>
            <person name="Medina M."/>
            <person name="Mochizuki Y."/>
            <person name="Mount S."/>
            <person name="Morishita T."/>
            <person name="Miura S."/>
            <person name="Nakayama A."/>
            <person name="Nishizaka S."/>
            <person name="Nomoto H."/>
            <person name="Ohta F."/>
            <person name="Oishi K."/>
            <person name="Rigoutsos I."/>
            <person name="Sano M."/>
            <person name="Sasaki A."/>
            <person name="Sasakura Y."/>
            <person name="Shoguchi E."/>
            <person name="Shin-i T."/>
            <person name="Spagnuolo A."/>
            <person name="Stainier D."/>
            <person name="Suzuki M.M."/>
            <person name="Tassy O."/>
            <person name="Takatori N."/>
            <person name="Tokuoka M."/>
            <person name="Yagi K."/>
            <person name="Yoshizaki F."/>
            <person name="Wada S."/>
            <person name="Zhang C."/>
            <person name="Hyatt P.D."/>
            <person name="Larimer F."/>
            <person name="Detter C."/>
            <person name="Doggett N."/>
            <person name="Glavina T."/>
            <person name="Hawkins T."/>
            <person name="Richardson P."/>
            <person name="Lucas S."/>
            <person name="Kohara Y."/>
            <person name="Levine M."/>
            <person name="Satoh N."/>
            <person name="Rokhsar D.S."/>
        </authorList>
    </citation>
    <scope>NUCLEOTIDE SEQUENCE [LARGE SCALE GENOMIC DNA]</scope>
</reference>
<dbReference type="STRING" id="7719.ENSCINP00000025770"/>
<reference evidence="6" key="2">
    <citation type="journal article" date="2008" name="Genome Biol.">
        <title>Improved genome assembly and evidence-based global gene model set for the chordate Ciona intestinalis: new insight into intron and operon populations.</title>
        <authorList>
            <person name="Satou Y."/>
            <person name="Mineta K."/>
            <person name="Ogasawara M."/>
            <person name="Sasakura Y."/>
            <person name="Shoguchi E."/>
            <person name="Ueno K."/>
            <person name="Yamada L."/>
            <person name="Matsumoto J."/>
            <person name="Wasserscheid J."/>
            <person name="Dewar K."/>
            <person name="Wiley G.B."/>
            <person name="Macmil S.L."/>
            <person name="Roe B.A."/>
            <person name="Zeller R.W."/>
            <person name="Hastings K.E."/>
            <person name="Lemaire P."/>
            <person name="Lindquist E."/>
            <person name="Endo T."/>
            <person name="Hotta K."/>
            <person name="Inaba K."/>
        </authorList>
    </citation>
    <scope>NUCLEOTIDE SEQUENCE [LARGE SCALE GENOMIC DNA]</scope>
    <source>
        <strain evidence="6">wild type</strain>
    </source>
</reference>
<comment type="subcellular location">
    <subcellularLocation>
        <location evidence="1">Cytoplasm</location>
    </subcellularLocation>
</comment>
<dbReference type="InterPro" id="IPR051973">
    <property type="entry name" value="tRNA_Anticodon_Mtase-Reg"/>
</dbReference>
<dbReference type="EMBL" id="EAAA01002869">
    <property type="status" value="NOT_ANNOTATED_CDS"/>
    <property type="molecule type" value="Genomic_DNA"/>
</dbReference>
<dbReference type="InParanoid" id="F7A7B2"/>
<proteinExistence type="predicted"/>
<keyword evidence="5" id="KW-0677">Repeat</keyword>
<sequence>MDWIEGCNVVDGNKLFFHGFRGNKFVAWSKYSGDDVFSVLCGGCHRSWGFSVKHSKFVFLKAGTINIVEIPYEVKTESLVSTSLHSQQITCVKFLGRVESSDSSTSYIVTGADDTKVIISAIVRSQSTTKLEVLQILDDHSSNVRSLAVLPVKENDLCLETLLFTAGGRATLNVYSVQLMKTSAKCLVKQVASFEGEKSSSDMRYMSVVGWKDKSGETKVSLACSDGRLRVAQIQQNTINISSSSREYEHCFLTLTYINQLIIAGSTNGKLYFMTSSMEELLTHKCHQ</sequence>
<dbReference type="PANTHER" id="PTHR14344:SF3">
    <property type="entry name" value="WD REPEAT-CONTAINING PROTEIN 6"/>
    <property type="match status" value="1"/>
</dbReference>
<keyword evidence="2" id="KW-0963">Cytoplasm</keyword>
<dbReference type="AlphaFoldDB" id="F7A7B2"/>
<keyword evidence="4" id="KW-0819">tRNA processing</keyword>
<name>F7A7B2_CIOIN</name>
<dbReference type="HOGENOM" id="CLU_968160_0_0_1"/>
<evidence type="ECO:0000256" key="5">
    <source>
        <dbReference type="ARBA" id="ARBA00022737"/>
    </source>
</evidence>
<keyword evidence="7" id="KW-1185">Reference proteome</keyword>